<accession>A0A233V3D9</accession>
<dbReference type="SUPFAM" id="SSF47336">
    <property type="entry name" value="ACP-like"/>
    <property type="match status" value="1"/>
</dbReference>
<name>A0A233V3D9_FINMA</name>
<dbReference type="RefSeq" id="WP_073998353.1">
    <property type="nucleotide sequence ID" value="NZ_NDYC01000031.1"/>
</dbReference>
<sequence length="89" mass="10364">MKSKKDIKLKIVCDIWCEILNEDINKDDNLLERGLDSLNATKFISILNQRYAINIKLKSVFLFVTPIDFVEKCLDEIELNDDVIFEGEI</sequence>
<dbReference type="InterPro" id="IPR036736">
    <property type="entry name" value="ACP-like_sf"/>
</dbReference>
<feature type="domain" description="Carrier" evidence="1">
    <location>
        <begin position="3"/>
        <end position="77"/>
    </location>
</feature>
<reference evidence="3" key="1">
    <citation type="submission" date="2017-04" db="EMBL/GenBank/DDBJ databases">
        <title>Finegoldia magna isolated from orthopedic joint implant-associated infections.</title>
        <authorList>
            <person name="Bjorklund S."/>
            <person name="Bruggemann H."/>
            <person name="Jensen A."/>
            <person name="Hellmark B."/>
            <person name="Soderquist B."/>
        </authorList>
    </citation>
    <scope>NUCLEOTIDE SEQUENCE [LARGE SCALE GENOMIC DNA]</scope>
    <source>
        <strain evidence="3">CCUG 54800</strain>
    </source>
</reference>
<dbReference type="Proteomes" id="UP000215413">
    <property type="component" value="Unassembled WGS sequence"/>
</dbReference>
<evidence type="ECO:0000313" key="3">
    <source>
        <dbReference type="Proteomes" id="UP000215413"/>
    </source>
</evidence>
<protein>
    <recommendedName>
        <fullName evidence="1">Carrier domain-containing protein</fullName>
    </recommendedName>
</protein>
<evidence type="ECO:0000259" key="1">
    <source>
        <dbReference type="PROSITE" id="PS50075"/>
    </source>
</evidence>
<dbReference type="Gene3D" id="1.10.1200.10">
    <property type="entry name" value="ACP-like"/>
    <property type="match status" value="1"/>
</dbReference>
<dbReference type="EMBL" id="NDYC01000031">
    <property type="protein sequence ID" value="OXZ26930.1"/>
    <property type="molecule type" value="Genomic_DNA"/>
</dbReference>
<evidence type="ECO:0000313" key="2">
    <source>
        <dbReference type="EMBL" id="OXZ26930.1"/>
    </source>
</evidence>
<dbReference type="PROSITE" id="PS50075">
    <property type="entry name" value="CARRIER"/>
    <property type="match status" value="1"/>
</dbReference>
<dbReference type="InterPro" id="IPR009081">
    <property type="entry name" value="PP-bd_ACP"/>
</dbReference>
<dbReference type="AlphaFoldDB" id="A0A233V3D9"/>
<organism evidence="2 3">
    <name type="scientific">Finegoldia magna</name>
    <name type="common">Peptostreptococcus magnus</name>
    <dbReference type="NCBI Taxonomy" id="1260"/>
    <lineage>
        <taxon>Bacteria</taxon>
        <taxon>Bacillati</taxon>
        <taxon>Bacillota</taxon>
        <taxon>Tissierellia</taxon>
        <taxon>Tissierellales</taxon>
        <taxon>Peptoniphilaceae</taxon>
        <taxon>Finegoldia</taxon>
    </lineage>
</organism>
<proteinExistence type="predicted"/>
<gene>
    <name evidence="2" type="ORF">B9N49_07155</name>
</gene>
<dbReference type="Pfam" id="PF00550">
    <property type="entry name" value="PP-binding"/>
    <property type="match status" value="1"/>
</dbReference>
<comment type="caution">
    <text evidence="2">The sequence shown here is derived from an EMBL/GenBank/DDBJ whole genome shotgun (WGS) entry which is preliminary data.</text>
</comment>